<evidence type="ECO:0000313" key="2">
    <source>
        <dbReference type="Proteomes" id="UP000633943"/>
    </source>
</evidence>
<gene>
    <name evidence="1" type="ORF">GPA24_07255</name>
</gene>
<dbReference type="Proteomes" id="UP000633943">
    <property type="component" value="Unassembled WGS sequence"/>
</dbReference>
<evidence type="ECO:0000313" key="1">
    <source>
        <dbReference type="EMBL" id="NMG15342.1"/>
    </source>
</evidence>
<protein>
    <recommendedName>
        <fullName evidence="3">WGR domain-containing protein</fullName>
    </recommendedName>
</protein>
<sequence>MSATQFDAAALVNRSLRWESDTRYYIAFVHQDLFGDLVLSRYWGAKETRQGGERHERLTCLEDIEVRLQEILRVRERRGYRLVPSH</sequence>
<dbReference type="EMBL" id="WTVP01000014">
    <property type="protein sequence ID" value="NMG15342.1"/>
    <property type="molecule type" value="Genomic_DNA"/>
</dbReference>
<accession>A0ABX1NTU8</accession>
<keyword evidence="2" id="KW-1185">Reference proteome</keyword>
<organism evidence="1 2">
    <name type="scientific">Aromatoleum bremense</name>
    <dbReference type="NCBI Taxonomy" id="76115"/>
    <lineage>
        <taxon>Bacteria</taxon>
        <taxon>Pseudomonadati</taxon>
        <taxon>Pseudomonadota</taxon>
        <taxon>Betaproteobacteria</taxon>
        <taxon>Rhodocyclales</taxon>
        <taxon>Rhodocyclaceae</taxon>
        <taxon>Aromatoleum</taxon>
    </lineage>
</organism>
<comment type="caution">
    <text evidence="1">The sequence shown here is derived from an EMBL/GenBank/DDBJ whole genome shotgun (WGS) entry which is preliminary data.</text>
</comment>
<reference evidence="1 2" key="1">
    <citation type="submission" date="2019-12" db="EMBL/GenBank/DDBJ databases">
        <title>Comparative genomics gives insights into the taxonomy of the Azoarcus-Aromatoleum group and reveals separate origins of nif in the plant-associated Azoarcus and non-plant-associated Aromatoleum sub-groups.</title>
        <authorList>
            <person name="Lafos M."/>
            <person name="Maluk M."/>
            <person name="Batista M."/>
            <person name="Junghare M."/>
            <person name="Carmona M."/>
            <person name="Faoro H."/>
            <person name="Cruz L.M."/>
            <person name="Battistoni F."/>
            <person name="De Souza E."/>
            <person name="Pedrosa F."/>
            <person name="Chen W.-M."/>
            <person name="Poole P.S."/>
            <person name="Dixon R.A."/>
            <person name="James E.K."/>
        </authorList>
    </citation>
    <scope>NUCLEOTIDE SEQUENCE [LARGE SCALE GENOMIC DNA]</scope>
    <source>
        <strain evidence="1 2">PbN1</strain>
    </source>
</reference>
<dbReference type="RefSeq" id="WP_169118106.1">
    <property type="nucleotide sequence ID" value="NZ_CP059467.1"/>
</dbReference>
<evidence type="ECO:0008006" key="3">
    <source>
        <dbReference type="Google" id="ProtNLM"/>
    </source>
</evidence>
<proteinExistence type="predicted"/>
<name>A0ABX1NTU8_9RHOO</name>